<evidence type="ECO:0000256" key="7">
    <source>
        <dbReference type="SAM" id="Phobius"/>
    </source>
</evidence>
<feature type="transmembrane region" description="Helical" evidence="7">
    <location>
        <begin position="149"/>
        <end position="169"/>
    </location>
</feature>
<evidence type="ECO:0000256" key="3">
    <source>
        <dbReference type="ARBA" id="ARBA00022475"/>
    </source>
</evidence>
<comment type="caution">
    <text evidence="9">The sequence shown here is derived from an EMBL/GenBank/DDBJ whole genome shotgun (WGS) entry which is preliminary data.</text>
</comment>
<feature type="transmembrane region" description="Helical" evidence="7">
    <location>
        <begin position="65"/>
        <end position="83"/>
    </location>
</feature>
<reference evidence="9" key="1">
    <citation type="journal article" date="2020" name="mSystems">
        <title>Genome- and Community-Level Interaction Insights into Carbon Utilization and Element Cycling Functions of Hydrothermarchaeota in Hydrothermal Sediment.</title>
        <authorList>
            <person name="Zhou Z."/>
            <person name="Liu Y."/>
            <person name="Xu W."/>
            <person name="Pan J."/>
            <person name="Luo Z.H."/>
            <person name="Li M."/>
        </authorList>
    </citation>
    <scope>NUCLEOTIDE SEQUENCE [LARGE SCALE GENOMIC DNA]</scope>
    <source>
        <strain evidence="9">HyVt-456</strain>
    </source>
</reference>
<gene>
    <name evidence="9" type="ORF">ENJ10_03485</name>
</gene>
<feature type="transmembrane region" description="Helical" evidence="7">
    <location>
        <begin position="90"/>
        <end position="106"/>
    </location>
</feature>
<dbReference type="AlphaFoldDB" id="A0A7V1LKK0"/>
<evidence type="ECO:0000256" key="6">
    <source>
        <dbReference type="ARBA" id="ARBA00023136"/>
    </source>
</evidence>
<dbReference type="InterPro" id="IPR005115">
    <property type="entry name" value="Gly_transporter"/>
</dbReference>
<evidence type="ECO:0000256" key="1">
    <source>
        <dbReference type="ARBA" id="ARBA00004651"/>
    </source>
</evidence>
<organism evidence="9">
    <name type="scientific">Caldithrix abyssi</name>
    <dbReference type="NCBI Taxonomy" id="187145"/>
    <lineage>
        <taxon>Bacteria</taxon>
        <taxon>Pseudomonadati</taxon>
        <taxon>Calditrichota</taxon>
        <taxon>Calditrichia</taxon>
        <taxon>Calditrichales</taxon>
        <taxon>Calditrichaceae</taxon>
        <taxon>Caldithrix</taxon>
    </lineage>
</organism>
<sequence>MDFFYVLDMLGTLAFAISGALTARYKKFDLFGAAVIAFVTAIGGGTLRDVLIGELPVGWLKQGDYLWVIVTGITLTFFLGRYLEKMRHTLHLFDTIGIAVFTLIGLEKTLAAGLSMPVAIIMGTVSAVFGGVIRDTLSNETPLIFQRDIYATACLAGGALYAVLIYMAFTPLTAAVAMVATIMAIRILAIRYRWRLPQA</sequence>
<keyword evidence="5 7" id="KW-1133">Transmembrane helix</keyword>
<comment type="similarity">
    <text evidence="2">Belongs to the UPF0126 family.</text>
</comment>
<name>A0A7V1LKK0_CALAY</name>
<accession>A0A7V1LKK0</accession>
<feature type="transmembrane region" description="Helical" evidence="7">
    <location>
        <begin position="175"/>
        <end position="194"/>
    </location>
</feature>
<feature type="transmembrane region" description="Helical" evidence="7">
    <location>
        <begin position="30"/>
        <end position="53"/>
    </location>
</feature>
<dbReference type="Proteomes" id="UP000886005">
    <property type="component" value="Unassembled WGS sequence"/>
</dbReference>
<evidence type="ECO:0000259" key="8">
    <source>
        <dbReference type="Pfam" id="PF03458"/>
    </source>
</evidence>
<dbReference type="GO" id="GO:0005886">
    <property type="term" value="C:plasma membrane"/>
    <property type="evidence" value="ECO:0007669"/>
    <property type="project" value="UniProtKB-SubCell"/>
</dbReference>
<comment type="subcellular location">
    <subcellularLocation>
        <location evidence="1">Cell membrane</location>
        <topology evidence="1">Multi-pass membrane protein</topology>
    </subcellularLocation>
</comment>
<evidence type="ECO:0000256" key="5">
    <source>
        <dbReference type="ARBA" id="ARBA00022989"/>
    </source>
</evidence>
<feature type="transmembrane region" description="Helical" evidence="7">
    <location>
        <begin position="118"/>
        <end position="137"/>
    </location>
</feature>
<keyword evidence="6 7" id="KW-0472">Membrane</keyword>
<proteinExistence type="inferred from homology"/>
<evidence type="ECO:0000313" key="9">
    <source>
        <dbReference type="EMBL" id="HED09728.1"/>
    </source>
</evidence>
<dbReference type="EMBL" id="DRLD01000094">
    <property type="protein sequence ID" value="HED09728.1"/>
    <property type="molecule type" value="Genomic_DNA"/>
</dbReference>
<evidence type="ECO:0000256" key="4">
    <source>
        <dbReference type="ARBA" id="ARBA00022692"/>
    </source>
</evidence>
<dbReference type="PANTHER" id="PTHR30506:SF3">
    <property type="entry name" value="UPF0126 INNER MEMBRANE PROTEIN YADS-RELATED"/>
    <property type="match status" value="1"/>
</dbReference>
<dbReference type="Pfam" id="PF03458">
    <property type="entry name" value="Gly_transporter"/>
    <property type="match status" value="2"/>
</dbReference>
<dbReference type="PANTHER" id="PTHR30506">
    <property type="entry name" value="INNER MEMBRANE PROTEIN"/>
    <property type="match status" value="1"/>
</dbReference>
<protein>
    <submittedName>
        <fullName evidence="9">Trimeric intracellular cation channel family protein</fullName>
    </submittedName>
</protein>
<feature type="transmembrane region" description="Helical" evidence="7">
    <location>
        <begin position="6"/>
        <end position="23"/>
    </location>
</feature>
<evidence type="ECO:0000256" key="2">
    <source>
        <dbReference type="ARBA" id="ARBA00008193"/>
    </source>
</evidence>
<feature type="domain" description="Glycine transporter" evidence="8">
    <location>
        <begin position="92"/>
        <end position="164"/>
    </location>
</feature>
<feature type="domain" description="Glycine transporter" evidence="8">
    <location>
        <begin position="6"/>
        <end position="79"/>
    </location>
</feature>
<keyword evidence="4 7" id="KW-0812">Transmembrane</keyword>
<keyword evidence="3" id="KW-1003">Cell membrane</keyword>